<keyword evidence="5" id="KW-1185">Reference proteome</keyword>
<protein>
    <submittedName>
        <fullName evidence="4">FMN-binding split barrel-related protein</fullName>
    </submittedName>
</protein>
<evidence type="ECO:0000256" key="1">
    <source>
        <dbReference type="SAM" id="MobiDB-lite"/>
    </source>
</evidence>
<dbReference type="PANTHER" id="PTHR37273:SF1">
    <property type="entry name" value="ADL397C-AP"/>
    <property type="match status" value="1"/>
</dbReference>
<gene>
    <name evidence="4" type="ORF">NKR23_g1690</name>
</gene>
<evidence type="ECO:0000313" key="4">
    <source>
        <dbReference type="EMBL" id="KAJ9155479.1"/>
    </source>
</evidence>
<feature type="domain" description="CREG-like beta-barrel" evidence="3">
    <location>
        <begin position="40"/>
        <end position="255"/>
    </location>
</feature>
<feature type="region of interest" description="Disordered" evidence="1">
    <location>
        <begin position="63"/>
        <end position="86"/>
    </location>
</feature>
<proteinExistence type="predicted"/>
<name>A0AA38RQK9_9PEZI</name>
<dbReference type="AlphaFoldDB" id="A0AA38RQK9"/>
<sequence length="286" mass="30663">MKLTNILLAAAASQGSAAAAVARPPPPPPAGPGLSSRIPTSYESAVLGRRVLALTPLATISTVFPSSSHSDSSDAPEAQERRPAGLDGLPIGLTDYIADCDPSGSGNPTVLAISIATSFRNARAGSNVSLSVQWVPPYPPSKRIQNVPSRPEGERVLLSSQFPDEDTPDSYPFSAANLPRFSLIGYLEPIEPAGPASAAQIAECFVGAHPDARYWLPGNRIHESTWARLVVQQVYWVGGFGDRAYIGWIPAEEWAAVTEEQWKAVRLPGERKGWKEWSVTEEARDL</sequence>
<comment type="caution">
    <text evidence="4">The sequence shown here is derived from an EMBL/GenBank/DDBJ whole genome shotgun (WGS) entry which is preliminary data.</text>
</comment>
<dbReference type="InterPro" id="IPR012349">
    <property type="entry name" value="Split_barrel_FMN-bd"/>
</dbReference>
<organism evidence="4 5">
    <name type="scientific">Pleurostoma richardsiae</name>
    <dbReference type="NCBI Taxonomy" id="41990"/>
    <lineage>
        <taxon>Eukaryota</taxon>
        <taxon>Fungi</taxon>
        <taxon>Dikarya</taxon>
        <taxon>Ascomycota</taxon>
        <taxon>Pezizomycotina</taxon>
        <taxon>Sordariomycetes</taxon>
        <taxon>Sordariomycetidae</taxon>
        <taxon>Calosphaeriales</taxon>
        <taxon>Pleurostomataceae</taxon>
        <taxon>Pleurostoma</taxon>
    </lineage>
</organism>
<evidence type="ECO:0000313" key="5">
    <source>
        <dbReference type="Proteomes" id="UP001174694"/>
    </source>
</evidence>
<dbReference type="PANTHER" id="PTHR37273">
    <property type="entry name" value="CHROMOSOME 8, WHOLE GENOME SHOTGUN SEQUENCE"/>
    <property type="match status" value="1"/>
</dbReference>
<dbReference type="Pfam" id="PF13883">
    <property type="entry name" value="CREG_beta-barrel"/>
    <property type="match status" value="1"/>
</dbReference>
<feature type="signal peptide" evidence="2">
    <location>
        <begin position="1"/>
        <end position="18"/>
    </location>
</feature>
<dbReference type="SUPFAM" id="SSF50475">
    <property type="entry name" value="FMN-binding split barrel"/>
    <property type="match status" value="1"/>
</dbReference>
<dbReference type="Proteomes" id="UP001174694">
    <property type="component" value="Unassembled WGS sequence"/>
</dbReference>
<keyword evidence="2" id="KW-0732">Signal</keyword>
<evidence type="ECO:0000259" key="3">
    <source>
        <dbReference type="Pfam" id="PF13883"/>
    </source>
</evidence>
<feature type="chain" id="PRO_5041300548" evidence="2">
    <location>
        <begin position="19"/>
        <end position="286"/>
    </location>
</feature>
<accession>A0AA38RQK9</accession>
<dbReference type="Gene3D" id="2.30.110.10">
    <property type="entry name" value="Electron Transport, Fmn-binding Protein, Chain A"/>
    <property type="match status" value="1"/>
</dbReference>
<dbReference type="EMBL" id="JANBVO010000003">
    <property type="protein sequence ID" value="KAJ9155479.1"/>
    <property type="molecule type" value="Genomic_DNA"/>
</dbReference>
<reference evidence="4" key="1">
    <citation type="submission" date="2022-07" db="EMBL/GenBank/DDBJ databases">
        <title>Fungi with potential for degradation of polypropylene.</title>
        <authorList>
            <person name="Gostincar C."/>
        </authorList>
    </citation>
    <scope>NUCLEOTIDE SEQUENCE</scope>
    <source>
        <strain evidence="4">EXF-13308</strain>
    </source>
</reference>
<dbReference type="InterPro" id="IPR055343">
    <property type="entry name" value="CREG_beta-barrel"/>
</dbReference>
<evidence type="ECO:0000256" key="2">
    <source>
        <dbReference type="SAM" id="SignalP"/>
    </source>
</evidence>